<dbReference type="GO" id="GO:0005737">
    <property type="term" value="C:cytoplasm"/>
    <property type="evidence" value="ECO:0007669"/>
    <property type="project" value="TreeGrafter"/>
</dbReference>
<dbReference type="Proteomes" id="UP000515928">
    <property type="component" value="Chromosome"/>
</dbReference>
<reference evidence="4 5" key="1">
    <citation type="submission" date="2020-08" db="EMBL/GenBank/DDBJ databases">
        <title>Genome sequence of Erysipelothrix inopinata DSM 15511T.</title>
        <authorList>
            <person name="Hyun D.-W."/>
            <person name="Bae J.-W."/>
        </authorList>
    </citation>
    <scope>NUCLEOTIDE SEQUENCE [LARGE SCALE GENOMIC DNA]</scope>
    <source>
        <strain evidence="4 5">DSM 15511</strain>
    </source>
</reference>
<dbReference type="Pfam" id="PF02567">
    <property type="entry name" value="PhzC-PhzF"/>
    <property type="match status" value="1"/>
</dbReference>
<dbReference type="RefSeq" id="WP_187534742.1">
    <property type="nucleotide sequence ID" value="NZ_CBCSHU010000003.1"/>
</dbReference>
<dbReference type="KEGG" id="eio:H9L01_04090"/>
<sequence>MKLDVYVASAFSKNHSGGNRAGVVFLKAPLSRDQKMYVAKKLGYAETAFVSESKKADYKLEFFTPKEEVPLCGHATIGTFAILMYLNQVEDKDYIIETKSGILSVQIKNGLVLMQQNAPEFYEQMDTDELGQCFSTSAIVVEKPIQIVSTGLKDILVPIKDKKALDQIKPNFEAIKKVSDKYSVIGMHLFTISGKEIYCRNFAPLYDINEESATGTSNAALACYLYTQNKDNRKNFVFNQGQSLNSPSEIIVELDADDELIHKVYVGGKGYFHELIEMEV</sequence>
<dbReference type="Gene3D" id="3.10.310.10">
    <property type="entry name" value="Diaminopimelate Epimerase, Chain A, domain 1"/>
    <property type="match status" value="2"/>
</dbReference>
<evidence type="ECO:0000256" key="3">
    <source>
        <dbReference type="PIRSR" id="PIRSR016184-1"/>
    </source>
</evidence>
<dbReference type="EMBL" id="CP060715">
    <property type="protein sequence ID" value="QNN61543.1"/>
    <property type="molecule type" value="Genomic_DNA"/>
</dbReference>
<dbReference type="NCBIfam" id="TIGR00654">
    <property type="entry name" value="PhzF_family"/>
    <property type="match status" value="1"/>
</dbReference>
<dbReference type="InterPro" id="IPR003719">
    <property type="entry name" value="Phenazine_PhzF-like"/>
</dbReference>
<dbReference type="AlphaFoldDB" id="A0A7G9S118"/>
<dbReference type="SUPFAM" id="SSF54506">
    <property type="entry name" value="Diaminopimelate epimerase-like"/>
    <property type="match status" value="1"/>
</dbReference>
<evidence type="ECO:0000256" key="1">
    <source>
        <dbReference type="ARBA" id="ARBA00008270"/>
    </source>
</evidence>
<evidence type="ECO:0000256" key="2">
    <source>
        <dbReference type="ARBA" id="ARBA00023235"/>
    </source>
</evidence>
<name>A0A7G9S118_9FIRM</name>
<gene>
    <name evidence="4" type="ORF">H9L01_04090</name>
</gene>
<evidence type="ECO:0000313" key="5">
    <source>
        <dbReference type="Proteomes" id="UP000515928"/>
    </source>
</evidence>
<keyword evidence="5" id="KW-1185">Reference proteome</keyword>
<dbReference type="GO" id="GO:0016853">
    <property type="term" value="F:isomerase activity"/>
    <property type="evidence" value="ECO:0007669"/>
    <property type="project" value="UniProtKB-KW"/>
</dbReference>
<keyword evidence="2" id="KW-0413">Isomerase</keyword>
<feature type="active site" evidence="3">
    <location>
        <position position="46"/>
    </location>
</feature>
<organism evidence="4 5">
    <name type="scientific">Erysipelothrix inopinata</name>
    <dbReference type="NCBI Taxonomy" id="225084"/>
    <lineage>
        <taxon>Bacteria</taxon>
        <taxon>Bacillati</taxon>
        <taxon>Bacillota</taxon>
        <taxon>Erysipelotrichia</taxon>
        <taxon>Erysipelotrichales</taxon>
        <taxon>Erysipelotrichaceae</taxon>
        <taxon>Erysipelothrix</taxon>
    </lineage>
</organism>
<protein>
    <submittedName>
        <fullName evidence="4">PhzF family phenazine biosynthesis protein</fullName>
    </submittedName>
</protein>
<proteinExistence type="inferred from homology"/>
<comment type="similarity">
    <text evidence="1">Belongs to the PhzF family.</text>
</comment>
<evidence type="ECO:0000313" key="4">
    <source>
        <dbReference type="EMBL" id="QNN61543.1"/>
    </source>
</evidence>
<dbReference type="PANTHER" id="PTHR13774:SF39">
    <property type="entry name" value="BIOSYNTHESIS PROTEIN, PUTATIVE-RELATED"/>
    <property type="match status" value="1"/>
</dbReference>
<accession>A0A7G9S118</accession>
<dbReference type="PANTHER" id="PTHR13774">
    <property type="entry name" value="PHENAZINE BIOSYNTHESIS PROTEIN"/>
    <property type="match status" value="1"/>
</dbReference>
<dbReference type="PIRSF" id="PIRSF016184">
    <property type="entry name" value="PhzC_PhzF"/>
    <property type="match status" value="1"/>
</dbReference>